<dbReference type="Proteomes" id="UP001163046">
    <property type="component" value="Unassembled WGS sequence"/>
</dbReference>
<evidence type="ECO:0000256" key="1">
    <source>
        <dbReference type="SAM" id="MobiDB-lite"/>
    </source>
</evidence>
<reference evidence="2" key="1">
    <citation type="submission" date="2023-01" db="EMBL/GenBank/DDBJ databases">
        <title>Genome assembly of the deep-sea coral Lophelia pertusa.</title>
        <authorList>
            <person name="Herrera S."/>
            <person name="Cordes E."/>
        </authorList>
    </citation>
    <scope>NUCLEOTIDE SEQUENCE</scope>
    <source>
        <strain evidence="2">USNM1676648</strain>
        <tissue evidence="2">Polyp</tissue>
    </source>
</reference>
<evidence type="ECO:0000313" key="3">
    <source>
        <dbReference type="Proteomes" id="UP001163046"/>
    </source>
</evidence>
<dbReference type="OrthoDB" id="5988638at2759"/>
<comment type="caution">
    <text evidence="2">The sequence shown here is derived from an EMBL/GenBank/DDBJ whole genome shotgun (WGS) entry which is preliminary data.</text>
</comment>
<protein>
    <submittedName>
        <fullName evidence="2">Uncharacterized protein</fullName>
    </submittedName>
</protein>
<name>A0A9X0D364_9CNID</name>
<proteinExistence type="predicted"/>
<keyword evidence="3" id="KW-1185">Reference proteome</keyword>
<sequence length="543" mass="61602">MSGVLYRISSVLFHSGVKHEDLKLLNKLCICMSPQSIVVLQRKMGKNCEAKLFHWKHEIEMANGATLLLKEMKEQQVGHHDDEEMHVDLDFSKDTVKSYKFYALSVFRYCQEQFNIGGSDLNALTDLDLAAVSERIANVKLPHYRLVGDNIDLMVHARIQSQQHESRSIHWTQQYGVVNRIQDFSLDTKRPRKSLKELQLIDLLPDQSVQEHLKQRWAVLVGRIVCRYLPAFQHQRDVVIWHIPHPYSKEMSSKSQTVRVQFHNPNVASDMAQLMISNQQKYVPTLKTDNETIILKSTPLVKERIKIFGKTAHDLPKLINSVLSIDVNIYSERDLFVCTNPCYKRLLKLEKLEKNIADLKKELRSSFDCNVEPARVKRLRKDSDTVSASTSTSSFSSTTTNRPGASKSLNFGSLAPTTCTSFSYTPTRAFQKPYHLVYNAFGYLKAPAIAAESQLSSLLPGLLTSTPLAKPAKTTVRTETKVKVTVEYPSKPANKTLEPCYEAIGKALVHGPPERIASAVVKCEPVINIITWPIWICHQYLNG</sequence>
<evidence type="ECO:0000313" key="2">
    <source>
        <dbReference type="EMBL" id="KAJ7384013.1"/>
    </source>
</evidence>
<dbReference type="AlphaFoldDB" id="A0A9X0D364"/>
<feature type="compositionally biased region" description="Low complexity" evidence="1">
    <location>
        <begin position="385"/>
        <end position="400"/>
    </location>
</feature>
<organism evidence="2 3">
    <name type="scientific">Desmophyllum pertusum</name>
    <dbReference type="NCBI Taxonomy" id="174260"/>
    <lineage>
        <taxon>Eukaryota</taxon>
        <taxon>Metazoa</taxon>
        <taxon>Cnidaria</taxon>
        <taxon>Anthozoa</taxon>
        <taxon>Hexacorallia</taxon>
        <taxon>Scleractinia</taxon>
        <taxon>Caryophylliina</taxon>
        <taxon>Caryophylliidae</taxon>
        <taxon>Desmophyllum</taxon>
    </lineage>
</organism>
<dbReference type="EMBL" id="MU825891">
    <property type="protein sequence ID" value="KAJ7384013.1"/>
    <property type="molecule type" value="Genomic_DNA"/>
</dbReference>
<gene>
    <name evidence="2" type="ORF">OS493_024025</name>
</gene>
<accession>A0A9X0D364</accession>
<feature type="region of interest" description="Disordered" evidence="1">
    <location>
        <begin position="380"/>
        <end position="407"/>
    </location>
</feature>